<feature type="domain" description="OmpA-like" evidence="10">
    <location>
        <begin position="171"/>
        <end position="290"/>
    </location>
</feature>
<dbReference type="Pfam" id="PF00691">
    <property type="entry name" value="OmpA"/>
    <property type="match status" value="1"/>
</dbReference>
<comment type="caution">
    <text evidence="11">The sequence shown here is derived from an EMBL/GenBank/DDBJ whole genome shotgun (WGS) entry which is preliminary data.</text>
</comment>
<comment type="subcellular location">
    <subcellularLocation>
        <location evidence="1">Cell membrane</location>
        <topology evidence="1">Single-pass membrane protein</topology>
    </subcellularLocation>
</comment>
<keyword evidence="4 9" id="KW-0812">Transmembrane</keyword>
<dbReference type="CDD" id="cd07185">
    <property type="entry name" value="OmpA_C-like"/>
    <property type="match status" value="1"/>
</dbReference>
<evidence type="ECO:0000256" key="4">
    <source>
        <dbReference type="ARBA" id="ARBA00022692"/>
    </source>
</evidence>
<feature type="transmembrane region" description="Helical" evidence="9">
    <location>
        <begin position="89"/>
        <end position="110"/>
    </location>
</feature>
<feature type="region of interest" description="Disordered" evidence="8">
    <location>
        <begin position="1"/>
        <end position="26"/>
    </location>
</feature>
<dbReference type="PROSITE" id="PS51123">
    <property type="entry name" value="OMPA_2"/>
    <property type="match status" value="1"/>
</dbReference>
<keyword evidence="3" id="KW-1003">Cell membrane</keyword>
<dbReference type="Proteomes" id="UP000574067">
    <property type="component" value="Unassembled WGS sequence"/>
</dbReference>
<sequence>MRSASSELCDTAQDEDARGTGSTGFRASEATDSALEKALADIGAHAPGHQAIEALQQRASRSASHNKPAPMLFASAAEGEGSASVDRWMVSYADFITLMFVFFLALYTLLPKETHEELLGRVVPHDQPQAASQVAPPASQLIGAPELLLSEIEEALAPLIDSGDVRARRVPRGVQVEIRDTALFEVGTADINQRARNIVAQVARIFVSRPNLLQVEGHTDPSPIQSALYPSNWELSAARASRVVRLLQEYGVRASRLSAVGMADTKPVGDNATAEGRSRNRRVAIIVVAP</sequence>
<reference evidence="11 12" key="1">
    <citation type="submission" date="2020-04" db="EMBL/GenBank/DDBJ databases">
        <title>Azohydromonas sp. isolated from soil.</title>
        <authorList>
            <person name="Dahal R.H."/>
        </authorList>
    </citation>
    <scope>NUCLEOTIDE SEQUENCE [LARGE SCALE GENOMIC DNA]</scope>
    <source>
        <strain evidence="11 12">G-1-1-14</strain>
    </source>
</reference>
<evidence type="ECO:0000256" key="3">
    <source>
        <dbReference type="ARBA" id="ARBA00022475"/>
    </source>
</evidence>
<dbReference type="PANTHER" id="PTHR30329">
    <property type="entry name" value="STATOR ELEMENT OF FLAGELLAR MOTOR COMPLEX"/>
    <property type="match status" value="1"/>
</dbReference>
<evidence type="ECO:0000256" key="5">
    <source>
        <dbReference type="ARBA" id="ARBA00022989"/>
    </source>
</evidence>
<dbReference type="InterPro" id="IPR006665">
    <property type="entry name" value="OmpA-like"/>
</dbReference>
<evidence type="ECO:0000256" key="6">
    <source>
        <dbReference type="ARBA" id="ARBA00023136"/>
    </source>
</evidence>
<evidence type="ECO:0000256" key="8">
    <source>
        <dbReference type="SAM" id="MobiDB-lite"/>
    </source>
</evidence>
<dbReference type="InterPro" id="IPR050330">
    <property type="entry name" value="Bact_OuterMem_StrucFunc"/>
</dbReference>
<dbReference type="GO" id="GO:0005886">
    <property type="term" value="C:plasma membrane"/>
    <property type="evidence" value="ECO:0007669"/>
    <property type="project" value="UniProtKB-SubCell"/>
</dbReference>
<evidence type="ECO:0000313" key="11">
    <source>
        <dbReference type="EMBL" id="NML14313.1"/>
    </source>
</evidence>
<protein>
    <submittedName>
        <fullName evidence="11">OmpA family protein</fullName>
    </submittedName>
</protein>
<gene>
    <name evidence="11" type="ORF">HHL10_04890</name>
</gene>
<dbReference type="InterPro" id="IPR025713">
    <property type="entry name" value="MotB-like_N_dom"/>
</dbReference>
<dbReference type="Pfam" id="PF13677">
    <property type="entry name" value="MotB_plug"/>
    <property type="match status" value="1"/>
</dbReference>
<evidence type="ECO:0000256" key="9">
    <source>
        <dbReference type="SAM" id="Phobius"/>
    </source>
</evidence>
<evidence type="ECO:0000256" key="7">
    <source>
        <dbReference type="PROSITE-ProRule" id="PRU00473"/>
    </source>
</evidence>
<evidence type="ECO:0000256" key="2">
    <source>
        <dbReference type="ARBA" id="ARBA00008914"/>
    </source>
</evidence>
<dbReference type="RefSeq" id="WP_169159204.1">
    <property type="nucleotide sequence ID" value="NZ_JABBFW010000002.1"/>
</dbReference>
<dbReference type="EMBL" id="JABBFW010000002">
    <property type="protein sequence ID" value="NML14313.1"/>
    <property type="molecule type" value="Genomic_DNA"/>
</dbReference>
<dbReference type="Gene3D" id="3.30.1330.60">
    <property type="entry name" value="OmpA-like domain"/>
    <property type="match status" value="1"/>
</dbReference>
<organism evidence="11 12">
    <name type="scientific">Azohydromonas caseinilytica</name>
    <dbReference type="NCBI Taxonomy" id="2728836"/>
    <lineage>
        <taxon>Bacteria</taxon>
        <taxon>Pseudomonadati</taxon>
        <taxon>Pseudomonadota</taxon>
        <taxon>Betaproteobacteria</taxon>
        <taxon>Burkholderiales</taxon>
        <taxon>Sphaerotilaceae</taxon>
        <taxon>Azohydromonas</taxon>
    </lineage>
</organism>
<name>A0A848F7I8_9BURK</name>
<dbReference type="InterPro" id="IPR036737">
    <property type="entry name" value="OmpA-like_sf"/>
</dbReference>
<dbReference type="AlphaFoldDB" id="A0A848F7I8"/>
<proteinExistence type="inferred from homology"/>
<evidence type="ECO:0000256" key="1">
    <source>
        <dbReference type="ARBA" id="ARBA00004162"/>
    </source>
</evidence>
<dbReference type="SUPFAM" id="SSF103088">
    <property type="entry name" value="OmpA-like"/>
    <property type="match status" value="1"/>
</dbReference>
<accession>A0A848F7I8</accession>
<keyword evidence="12" id="KW-1185">Reference proteome</keyword>
<evidence type="ECO:0000313" key="12">
    <source>
        <dbReference type="Proteomes" id="UP000574067"/>
    </source>
</evidence>
<dbReference type="PANTHER" id="PTHR30329:SF20">
    <property type="entry name" value="EXPORTED PROTEIN"/>
    <property type="match status" value="1"/>
</dbReference>
<keyword evidence="5 9" id="KW-1133">Transmembrane helix</keyword>
<evidence type="ECO:0000259" key="10">
    <source>
        <dbReference type="PROSITE" id="PS51123"/>
    </source>
</evidence>
<comment type="similarity">
    <text evidence="2">Belongs to the MotB family.</text>
</comment>
<keyword evidence="6 7" id="KW-0472">Membrane</keyword>